<dbReference type="Pfam" id="PF02517">
    <property type="entry name" value="Rce1-like"/>
    <property type="match status" value="1"/>
</dbReference>
<feature type="transmembrane region" description="Helical" evidence="1">
    <location>
        <begin position="200"/>
        <end position="218"/>
    </location>
</feature>
<gene>
    <name evidence="3" type="ORF">HF875_14765</name>
</gene>
<feature type="transmembrane region" description="Helical" evidence="1">
    <location>
        <begin position="79"/>
        <end position="102"/>
    </location>
</feature>
<dbReference type="PANTHER" id="PTHR36435:SF1">
    <property type="entry name" value="CAAX AMINO TERMINAL PROTEASE FAMILY PROTEIN"/>
    <property type="match status" value="1"/>
</dbReference>
<dbReference type="RefSeq" id="WP_168932657.1">
    <property type="nucleotide sequence ID" value="NZ_JABAFD010000011.1"/>
</dbReference>
<dbReference type="GO" id="GO:0008237">
    <property type="term" value="F:metallopeptidase activity"/>
    <property type="evidence" value="ECO:0007669"/>
    <property type="project" value="UniProtKB-KW"/>
</dbReference>
<feature type="domain" description="CAAX prenyl protease 2/Lysostaphin resistance protein A-like" evidence="2">
    <location>
        <begin position="121"/>
        <end position="209"/>
    </location>
</feature>
<keyword evidence="1" id="KW-1133">Transmembrane helix</keyword>
<keyword evidence="3" id="KW-0645">Protease</keyword>
<organism evidence="3 4">
    <name type="scientific">Paraclostridium bifermentans</name>
    <name type="common">Clostridium bifermentans</name>
    <dbReference type="NCBI Taxonomy" id="1490"/>
    <lineage>
        <taxon>Bacteria</taxon>
        <taxon>Bacillati</taxon>
        <taxon>Bacillota</taxon>
        <taxon>Clostridia</taxon>
        <taxon>Peptostreptococcales</taxon>
        <taxon>Peptostreptococcaceae</taxon>
        <taxon>Paraclostridium</taxon>
    </lineage>
</organism>
<dbReference type="InterPro" id="IPR052710">
    <property type="entry name" value="CAAX_protease"/>
</dbReference>
<keyword evidence="3" id="KW-0378">Hydrolase</keyword>
<evidence type="ECO:0000313" key="4">
    <source>
        <dbReference type="Proteomes" id="UP000573963"/>
    </source>
</evidence>
<dbReference type="Proteomes" id="UP000573963">
    <property type="component" value="Unassembled WGS sequence"/>
</dbReference>
<proteinExistence type="predicted"/>
<dbReference type="EMBL" id="JABAFD010000011">
    <property type="protein sequence ID" value="NME10789.1"/>
    <property type="molecule type" value="Genomic_DNA"/>
</dbReference>
<feature type="transmembrane region" description="Helical" evidence="1">
    <location>
        <begin position="122"/>
        <end position="141"/>
    </location>
</feature>
<evidence type="ECO:0000256" key="1">
    <source>
        <dbReference type="SAM" id="Phobius"/>
    </source>
</evidence>
<keyword evidence="3" id="KW-0482">Metalloprotease</keyword>
<sequence>MKRLKKTLGFLIRLTMLNLFSMVIAILVPCIFLKKPQDYTLVLIVFSYLITFALLYYFPKHFKDLLSTQKVKTVSVKKSFFIILFGFGFGFSVILLTCIFYSDKFFPSYGEVNSKILSQSNLIINIICTVLLIPVCEEIMFRGIIFNFFKKNYSLTTSIILQSLIFGISHGNVLQGIYTFIGGILLSLICLYCDSIAGSILLHIVFNLFGSVILPSLLFKQNSINYLIVIIGVIVFIFSTFKILADYKTCTNNVSNLS</sequence>
<name>A0AA44DN53_PARBF</name>
<dbReference type="GO" id="GO:0080120">
    <property type="term" value="P:CAAX-box protein maturation"/>
    <property type="evidence" value="ECO:0007669"/>
    <property type="project" value="UniProtKB-ARBA"/>
</dbReference>
<comment type="caution">
    <text evidence="3">The sequence shown here is derived from an EMBL/GenBank/DDBJ whole genome shotgun (WGS) entry which is preliminary data.</text>
</comment>
<accession>A0AA44DN53</accession>
<protein>
    <submittedName>
        <fullName evidence="3">CPBP family intramembrane metalloprotease</fullName>
    </submittedName>
</protein>
<dbReference type="InterPro" id="IPR003675">
    <property type="entry name" value="Rce1/LyrA-like_dom"/>
</dbReference>
<feature type="transmembrane region" description="Helical" evidence="1">
    <location>
        <begin position="39"/>
        <end position="58"/>
    </location>
</feature>
<keyword evidence="1" id="KW-0812">Transmembrane</keyword>
<reference evidence="3 4" key="1">
    <citation type="submission" date="2020-04" db="EMBL/GenBank/DDBJ databases">
        <authorList>
            <person name="Hitch T.C.A."/>
            <person name="Wylensek D."/>
            <person name="Clavel T."/>
        </authorList>
    </citation>
    <scope>NUCLEOTIDE SEQUENCE [LARGE SCALE GENOMIC DNA]</scope>
    <source>
        <strain evidence="3 4">Med78_4-601-WT-2</strain>
    </source>
</reference>
<dbReference type="GO" id="GO:0004175">
    <property type="term" value="F:endopeptidase activity"/>
    <property type="evidence" value="ECO:0007669"/>
    <property type="project" value="UniProtKB-ARBA"/>
</dbReference>
<evidence type="ECO:0000313" key="3">
    <source>
        <dbReference type="EMBL" id="NME10789.1"/>
    </source>
</evidence>
<keyword evidence="1" id="KW-0472">Membrane</keyword>
<dbReference type="AlphaFoldDB" id="A0AA44DN53"/>
<feature type="transmembrane region" description="Helical" evidence="1">
    <location>
        <begin position="224"/>
        <end position="245"/>
    </location>
</feature>
<feature type="transmembrane region" description="Helical" evidence="1">
    <location>
        <begin position="12"/>
        <end position="33"/>
    </location>
</feature>
<dbReference type="PANTHER" id="PTHR36435">
    <property type="entry name" value="SLR1288 PROTEIN"/>
    <property type="match status" value="1"/>
</dbReference>
<evidence type="ECO:0000259" key="2">
    <source>
        <dbReference type="Pfam" id="PF02517"/>
    </source>
</evidence>